<protein>
    <submittedName>
        <fullName evidence="1">Uncharacterized protein</fullName>
    </submittedName>
</protein>
<dbReference type="Proteomes" id="UP000785679">
    <property type="component" value="Unassembled WGS sequence"/>
</dbReference>
<organism evidence="1 2">
    <name type="scientific">Halteria grandinella</name>
    <dbReference type="NCBI Taxonomy" id="5974"/>
    <lineage>
        <taxon>Eukaryota</taxon>
        <taxon>Sar</taxon>
        <taxon>Alveolata</taxon>
        <taxon>Ciliophora</taxon>
        <taxon>Intramacronucleata</taxon>
        <taxon>Spirotrichea</taxon>
        <taxon>Stichotrichia</taxon>
        <taxon>Sporadotrichida</taxon>
        <taxon>Halteriidae</taxon>
        <taxon>Halteria</taxon>
    </lineage>
</organism>
<name>A0A8J8P2H8_HALGN</name>
<evidence type="ECO:0000313" key="1">
    <source>
        <dbReference type="EMBL" id="TNV86812.1"/>
    </source>
</evidence>
<evidence type="ECO:0000313" key="2">
    <source>
        <dbReference type="Proteomes" id="UP000785679"/>
    </source>
</evidence>
<keyword evidence="2" id="KW-1185">Reference proteome</keyword>
<proteinExistence type="predicted"/>
<dbReference type="EMBL" id="RRYP01000820">
    <property type="protein sequence ID" value="TNV86812.1"/>
    <property type="molecule type" value="Genomic_DNA"/>
</dbReference>
<sequence>MLMLYLEQTYQCFLKSICASFFILVECYCQQDLFNKQWFVKAQRKEHFDVEKCTYYQIVAGNRIKPTYCLFVTLNISRVVISEQIGRPYLNV</sequence>
<comment type="caution">
    <text evidence="1">The sequence shown here is derived from an EMBL/GenBank/DDBJ whole genome shotgun (WGS) entry which is preliminary data.</text>
</comment>
<accession>A0A8J8P2H8</accession>
<gene>
    <name evidence="1" type="ORF">FGO68_gene1056</name>
</gene>
<dbReference type="AlphaFoldDB" id="A0A8J8P2H8"/>
<reference evidence="1" key="1">
    <citation type="submission" date="2019-06" db="EMBL/GenBank/DDBJ databases">
        <authorList>
            <person name="Zheng W."/>
        </authorList>
    </citation>
    <scope>NUCLEOTIDE SEQUENCE</scope>
    <source>
        <strain evidence="1">QDHG01</strain>
    </source>
</reference>